<keyword evidence="4" id="KW-1185">Reference proteome</keyword>
<gene>
    <name evidence="3" type="ORF">GGR27_003368</name>
</gene>
<dbReference type="PANTHER" id="PTHR30441:SF8">
    <property type="entry name" value="DUF748 DOMAIN-CONTAINING PROTEIN"/>
    <property type="match status" value="1"/>
</dbReference>
<proteinExistence type="predicted"/>
<name>A0ABX0XEV1_9BACT</name>
<evidence type="ECO:0000313" key="4">
    <source>
        <dbReference type="Proteomes" id="UP000770785"/>
    </source>
</evidence>
<keyword evidence="1" id="KW-0812">Transmembrane</keyword>
<evidence type="ECO:0000256" key="1">
    <source>
        <dbReference type="SAM" id="Phobius"/>
    </source>
</evidence>
<keyword evidence="1" id="KW-1133">Transmembrane helix</keyword>
<dbReference type="InterPro" id="IPR052894">
    <property type="entry name" value="AsmA-related"/>
</dbReference>
<feature type="transmembrane region" description="Helical" evidence="1">
    <location>
        <begin position="7"/>
        <end position="27"/>
    </location>
</feature>
<feature type="domain" description="AsmA" evidence="2">
    <location>
        <begin position="3"/>
        <end position="170"/>
    </location>
</feature>
<keyword evidence="1" id="KW-0472">Membrane</keyword>
<dbReference type="RefSeq" id="WP_168039334.1">
    <property type="nucleotide sequence ID" value="NZ_JAATJH010000006.1"/>
</dbReference>
<dbReference type="Pfam" id="PF05170">
    <property type="entry name" value="AsmA"/>
    <property type="match status" value="1"/>
</dbReference>
<dbReference type="Proteomes" id="UP000770785">
    <property type="component" value="Unassembled WGS sequence"/>
</dbReference>
<evidence type="ECO:0000313" key="3">
    <source>
        <dbReference type="EMBL" id="NJC27850.1"/>
    </source>
</evidence>
<dbReference type="EMBL" id="JAATJH010000006">
    <property type="protein sequence ID" value="NJC27850.1"/>
    <property type="molecule type" value="Genomic_DNA"/>
</dbReference>
<evidence type="ECO:0000259" key="2">
    <source>
        <dbReference type="Pfam" id="PF05170"/>
    </source>
</evidence>
<organism evidence="3 4">
    <name type="scientific">Neolewinella antarctica</name>
    <dbReference type="NCBI Taxonomy" id="442734"/>
    <lineage>
        <taxon>Bacteria</taxon>
        <taxon>Pseudomonadati</taxon>
        <taxon>Bacteroidota</taxon>
        <taxon>Saprospiria</taxon>
        <taxon>Saprospirales</taxon>
        <taxon>Lewinellaceae</taxon>
        <taxon>Neolewinella</taxon>
    </lineage>
</organism>
<reference evidence="3 4" key="1">
    <citation type="submission" date="2020-03" db="EMBL/GenBank/DDBJ databases">
        <title>Genomic Encyclopedia of Type Strains, Phase IV (KMG-IV): sequencing the most valuable type-strain genomes for metagenomic binning, comparative biology and taxonomic classification.</title>
        <authorList>
            <person name="Goeker M."/>
        </authorList>
    </citation>
    <scope>NUCLEOTIDE SEQUENCE [LARGE SCALE GENOMIC DNA]</scope>
    <source>
        <strain evidence="3 4">DSM 105096</strain>
    </source>
</reference>
<dbReference type="InterPro" id="IPR007844">
    <property type="entry name" value="AsmA"/>
</dbReference>
<comment type="caution">
    <text evidence="3">The sequence shown here is derived from an EMBL/GenBank/DDBJ whole genome shotgun (WGS) entry which is preliminary data.</text>
</comment>
<sequence>MLKKILYWFLGILLLLAIVVAGVAWYADDYLESNQEKLLQDFMSTKGMSVAVREIRLQLWEDFPEVSVTVDSLVVRDTTGTDKHPTLINVQRLKTRVTLKDLLTGRIHINEVTVIDGTLHLESDSTGRFNLGDFTQRDTTAADDEPKEDPYLSVDWEGLNVELDRVDIHFIHPLKKKRIEVVARKVTATVDRNGAGDLYANTDLDLDFTTLAFNTDKGGFLQGSPLKGLLNVTFGKDLWTIEPATLNIGNNDLVISAEISTEKADTSHIHIATDSISYAEARAILSTELQEKMGRFDASGRFPVSADILTPLTSGVDPEVTVAFRFTGQSLRVKQYDFLDVHGTGSFVNRLTVEEGGIPNSKRNIRVLADNFAATYLGSIRIETPHLKMAVAGTDPILHSNVHLYGPAKGISDYLKNDAFFFRRGRFTMDAEVHASLLSFEDLVETTDGQINFYNTSVYYGPGGVNFPFASIAASKRGQDIDFTINSQRLKSGFAFDLTGKLDNIVPLLVEKPSQRITSDVTLHTGRFDWKDFRALFGEDGRLVLEDEGVPTKYGTGAKVSEGNSQIGVANQKELTEETDAQQVAAMKLTLLGIEEAFHPNITMKMDTVAYYDVFTLTDFTTGLHFKQDTLVLERSRFNWSGSEMDFAARMNMSGIGETPFVVDFRADHLNVNSLRTSLDYFGLALPKGMETLPSDLHIEFNHAGKIADSIGIVAGSNYGELVFNDGRDNLFAGNLTYAPSDTPGGLQTKVHLNGDPQVVNVLFAAENFFFGEGNFTIDLDLDGTPEDLPSLLKNSTLRLSIDSSRVLYRPADVYIPIRRFNVDVANERADYSLTLVTDSTNRSVNMTGYMDQLATFMFPDSTRAPEPFRMKADVRAGSLGLADLEDFIQTNIGDGEEAVDTTKNQLKSVLSATSGVFNSFRPDLSLQIDTFFLSPENPLLDLATGIRVRDEKELVLEQTGFTIGEGRVELDAVYALDRLDASPFKVNWKIENVDLDLLLGEFAEMSQGKLKNTGDVQGALTLTGNMTSLLDEKTQQIIFDSTQGTINYRMENIVLKDWEQLTAVGEKAKMAHRFQRLGLAPLAGQLEMRDGEITIPRTEIQSTALHLFLEGNYSLENGPDLLVSVPVFKNIKRGILRDSPPKTGYARAGWKVYLVMTKDKAGESKTKFRLLRKKYFKERGLLEEYNAHKAKIRAERKHREKD</sequence>
<accession>A0ABX0XEV1</accession>
<protein>
    <submittedName>
        <fullName evidence="3">Uncharacterized protein involved in outer membrane biogenesis</fullName>
    </submittedName>
</protein>
<dbReference type="PANTHER" id="PTHR30441">
    <property type="entry name" value="DUF748 DOMAIN-CONTAINING PROTEIN"/>
    <property type="match status" value="1"/>
</dbReference>